<dbReference type="InterPro" id="IPR029069">
    <property type="entry name" value="HotDog_dom_sf"/>
</dbReference>
<dbReference type="EMBL" id="BAAADB010000003">
    <property type="protein sequence ID" value="GAA0498059.1"/>
    <property type="molecule type" value="Genomic_DNA"/>
</dbReference>
<protein>
    <submittedName>
        <fullName evidence="2">Thioesterase family protein</fullName>
    </submittedName>
</protein>
<dbReference type="CDD" id="cd00586">
    <property type="entry name" value="4HBT"/>
    <property type="match status" value="1"/>
</dbReference>
<evidence type="ECO:0000256" key="1">
    <source>
        <dbReference type="ARBA" id="ARBA00022801"/>
    </source>
</evidence>
<sequence length="162" mass="18136">MKLRIPDADVIWDTLPTPRRHERTLQVQPADLDDLNHVNNTVYLAWCEQVAREHALRLDMGTDALSALGAVPVARQHVITYHRPAVLGDTVRIRTALTLHAGVRSVRAYALDRVNPGDPEGGVRLAECQTEWVWVDPVSGRPKRAPDLVTDRFGFSDAVFSR</sequence>
<dbReference type="Proteomes" id="UP001500191">
    <property type="component" value="Unassembled WGS sequence"/>
</dbReference>
<dbReference type="Pfam" id="PF13279">
    <property type="entry name" value="4HBT_2"/>
    <property type="match status" value="1"/>
</dbReference>
<name>A0ABN1BHH6_9DEIO</name>
<keyword evidence="1" id="KW-0378">Hydrolase</keyword>
<gene>
    <name evidence="2" type="ORF">GCM10008937_01410</name>
</gene>
<organism evidence="2 3">
    <name type="scientific">Deinococcus depolymerans</name>
    <dbReference type="NCBI Taxonomy" id="392408"/>
    <lineage>
        <taxon>Bacteria</taxon>
        <taxon>Thermotogati</taxon>
        <taxon>Deinococcota</taxon>
        <taxon>Deinococci</taxon>
        <taxon>Deinococcales</taxon>
        <taxon>Deinococcaceae</taxon>
        <taxon>Deinococcus</taxon>
    </lineage>
</organism>
<dbReference type="Gene3D" id="3.10.129.10">
    <property type="entry name" value="Hotdog Thioesterase"/>
    <property type="match status" value="2"/>
</dbReference>
<dbReference type="InterPro" id="IPR050563">
    <property type="entry name" value="4-hydroxybenzoyl-CoA_TE"/>
</dbReference>
<comment type="caution">
    <text evidence="2">The sequence shown here is derived from an EMBL/GenBank/DDBJ whole genome shotgun (WGS) entry which is preliminary data.</text>
</comment>
<dbReference type="PANTHER" id="PTHR31793:SF37">
    <property type="entry name" value="ACYL-COA THIOESTER HYDROLASE YBGC"/>
    <property type="match status" value="1"/>
</dbReference>
<dbReference type="RefSeq" id="WP_343754987.1">
    <property type="nucleotide sequence ID" value="NZ_BAAADB010000003.1"/>
</dbReference>
<evidence type="ECO:0000313" key="3">
    <source>
        <dbReference type="Proteomes" id="UP001500191"/>
    </source>
</evidence>
<evidence type="ECO:0000313" key="2">
    <source>
        <dbReference type="EMBL" id="GAA0498059.1"/>
    </source>
</evidence>
<proteinExistence type="predicted"/>
<accession>A0ABN1BHH6</accession>
<reference evidence="2 3" key="1">
    <citation type="journal article" date="2019" name="Int. J. Syst. Evol. Microbiol.">
        <title>The Global Catalogue of Microorganisms (GCM) 10K type strain sequencing project: providing services to taxonomists for standard genome sequencing and annotation.</title>
        <authorList>
            <consortium name="The Broad Institute Genomics Platform"/>
            <consortium name="The Broad Institute Genome Sequencing Center for Infectious Disease"/>
            <person name="Wu L."/>
            <person name="Ma J."/>
        </authorList>
    </citation>
    <scope>NUCLEOTIDE SEQUENCE [LARGE SCALE GENOMIC DNA]</scope>
    <source>
        <strain evidence="2 3">JCM 14368</strain>
    </source>
</reference>
<keyword evidence="3" id="KW-1185">Reference proteome</keyword>
<dbReference type="PANTHER" id="PTHR31793">
    <property type="entry name" value="4-HYDROXYBENZOYL-COA THIOESTERASE FAMILY MEMBER"/>
    <property type="match status" value="1"/>
</dbReference>
<dbReference type="SUPFAM" id="SSF54637">
    <property type="entry name" value="Thioesterase/thiol ester dehydrase-isomerase"/>
    <property type="match status" value="1"/>
</dbReference>